<dbReference type="InterPro" id="IPR036721">
    <property type="entry name" value="RCK_C_sf"/>
</dbReference>
<evidence type="ECO:0000256" key="5">
    <source>
        <dbReference type="ARBA" id="ARBA00023027"/>
    </source>
</evidence>
<dbReference type="GO" id="GO:0015079">
    <property type="term" value="F:potassium ion transmembrane transporter activity"/>
    <property type="evidence" value="ECO:0007669"/>
    <property type="project" value="InterPro"/>
</dbReference>
<evidence type="ECO:0000256" key="4">
    <source>
        <dbReference type="ARBA" id="ARBA00022958"/>
    </source>
</evidence>
<dbReference type="Pfam" id="PF02080">
    <property type="entry name" value="TrkA_C"/>
    <property type="match status" value="1"/>
</dbReference>
<proteinExistence type="predicted"/>
<name>A0A554NFE5_9EURY</name>
<keyword evidence="10" id="KW-1185">Reference proteome</keyword>
<dbReference type="PROSITE" id="PS51201">
    <property type="entry name" value="RCK_N"/>
    <property type="match status" value="1"/>
</dbReference>
<evidence type="ECO:0000313" key="10">
    <source>
        <dbReference type="Proteomes" id="UP000319894"/>
    </source>
</evidence>
<dbReference type="PANTHER" id="PTHR43833">
    <property type="entry name" value="POTASSIUM CHANNEL PROTEIN 2-RELATED-RELATED"/>
    <property type="match status" value="1"/>
</dbReference>
<dbReference type="RefSeq" id="WP_144260583.1">
    <property type="nucleotide sequence ID" value="NZ_QMDX01000001.1"/>
</dbReference>
<sequence>MRFVIVGAGRVGMRTGRVLREEGHDVVIVDADRSKVERLREEGFAVVEGEGSREEVLLELDLDEIDGLAALTSDLVVNFTACMIADEYDVRTVLRADDDYREYVIRKYASDVDEVIYPERLGAVVAKNALLGGNSHAIADVAQEVQLVELTVTPESPMRGYTLSELEMPANSRLLAFGKAGEPMELPNADQSLEEGDRVVVIAGFDVLGDVRQLIVGGDAPEVAAAAAGGE</sequence>
<evidence type="ECO:0000259" key="8">
    <source>
        <dbReference type="PROSITE" id="PS51202"/>
    </source>
</evidence>
<keyword evidence="4" id="KW-0630">Potassium</keyword>
<dbReference type="GO" id="GO:0005886">
    <property type="term" value="C:plasma membrane"/>
    <property type="evidence" value="ECO:0007669"/>
    <property type="project" value="InterPro"/>
</dbReference>
<dbReference type="PROSITE" id="PS51202">
    <property type="entry name" value="RCK_C"/>
    <property type="match status" value="1"/>
</dbReference>
<evidence type="ECO:0000256" key="1">
    <source>
        <dbReference type="ARBA" id="ARBA00003660"/>
    </source>
</evidence>
<dbReference type="InterPro" id="IPR036291">
    <property type="entry name" value="NAD(P)-bd_dom_sf"/>
</dbReference>
<feature type="domain" description="RCK N-terminal" evidence="7">
    <location>
        <begin position="1"/>
        <end position="116"/>
    </location>
</feature>
<reference evidence="9 10" key="1">
    <citation type="submission" date="2018-06" db="EMBL/GenBank/DDBJ databases">
        <title>Natronomonas sp. F16-60 a new haloarchaeon isolated from a solar saltern of Isla Cristina, Huelva, Spain.</title>
        <authorList>
            <person name="Duran-Viseras A."/>
            <person name="Sanchez-Porro C."/>
            <person name="Ventosa A."/>
        </authorList>
    </citation>
    <scope>NUCLEOTIDE SEQUENCE [LARGE SCALE GENOMIC DNA]</scope>
    <source>
        <strain evidence="9 10">F16-60</strain>
    </source>
</reference>
<dbReference type="InterPro" id="IPR006037">
    <property type="entry name" value="RCK_C"/>
</dbReference>
<evidence type="ECO:0000256" key="2">
    <source>
        <dbReference type="ARBA" id="ARBA00022448"/>
    </source>
</evidence>
<dbReference type="Proteomes" id="UP000319894">
    <property type="component" value="Unassembled WGS sequence"/>
</dbReference>
<dbReference type="InterPro" id="IPR050721">
    <property type="entry name" value="Trk_Ktr_HKT_K-transport"/>
</dbReference>
<evidence type="ECO:0000259" key="7">
    <source>
        <dbReference type="PROSITE" id="PS51201"/>
    </source>
</evidence>
<dbReference type="InterPro" id="IPR003148">
    <property type="entry name" value="RCK_N"/>
</dbReference>
<keyword evidence="6" id="KW-0406">Ion transport</keyword>
<dbReference type="Gene3D" id="3.30.70.1450">
    <property type="entry name" value="Regulator of K+ conductance, C-terminal domain"/>
    <property type="match status" value="1"/>
</dbReference>
<dbReference type="Gene3D" id="3.40.50.720">
    <property type="entry name" value="NAD(P)-binding Rossmann-like Domain"/>
    <property type="match status" value="1"/>
</dbReference>
<accession>A0A554NFE5</accession>
<evidence type="ECO:0000256" key="3">
    <source>
        <dbReference type="ARBA" id="ARBA00022538"/>
    </source>
</evidence>
<dbReference type="SUPFAM" id="SSF51735">
    <property type="entry name" value="NAD(P)-binding Rossmann-fold domains"/>
    <property type="match status" value="1"/>
</dbReference>
<dbReference type="PRINTS" id="PR00335">
    <property type="entry name" value="KUPTAKETRKA"/>
</dbReference>
<gene>
    <name evidence="9" type="ORF">DP107_02700</name>
</gene>
<evidence type="ECO:0000313" key="9">
    <source>
        <dbReference type="EMBL" id="TSD16101.1"/>
    </source>
</evidence>
<dbReference type="InParanoid" id="A0A554NFE5"/>
<dbReference type="Pfam" id="PF02254">
    <property type="entry name" value="TrkA_N"/>
    <property type="match status" value="1"/>
</dbReference>
<feature type="domain" description="RCK C-terminal" evidence="8">
    <location>
        <begin position="135"/>
        <end position="217"/>
    </location>
</feature>
<keyword evidence="5" id="KW-0520">NAD</keyword>
<dbReference type="PANTHER" id="PTHR43833:SF5">
    <property type="entry name" value="TRK SYSTEM POTASSIUM UPTAKE PROTEIN TRKA"/>
    <property type="match status" value="1"/>
</dbReference>
<comment type="function">
    <text evidence="1">Part of a potassium transport system.</text>
</comment>
<organism evidence="9 10">
    <name type="scientific">Haloglomus irregulare</name>
    <dbReference type="NCBI Taxonomy" id="2234134"/>
    <lineage>
        <taxon>Archaea</taxon>
        <taxon>Methanobacteriati</taxon>
        <taxon>Methanobacteriota</taxon>
        <taxon>Stenosarchaea group</taxon>
        <taxon>Halobacteria</taxon>
        <taxon>Halobacteriales</taxon>
        <taxon>Natronomonadaceae</taxon>
        <taxon>Haloglomus</taxon>
    </lineage>
</organism>
<evidence type="ECO:0000256" key="6">
    <source>
        <dbReference type="ARBA" id="ARBA00023065"/>
    </source>
</evidence>
<dbReference type="InterPro" id="IPR006036">
    <property type="entry name" value="K_uptake_TrkA"/>
</dbReference>
<keyword evidence="3" id="KW-0633">Potassium transport</keyword>
<keyword evidence="2" id="KW-0813">Transport</keyword>
<dbReference type="SUPFAM" id="SSF116726">
    <property type="entry name" value="TrkA C-terminal domain-like"/>
    <property type="match status" value="1"/>
</dbReference>
<dbReference type="AlphaFoldDB" id="A0A554NFE5"/>
<comment type="caution">
    <text evidence="9">The sequence shown here is derived from an EMBL/GenBank/DDBJ whole genome shotgun (WGS) entry which is preliminary data.</text>
</comment>
<protein>
    <submittedName>
        <fullName evidence="9">TrkA family potassium uptake protein</fullName>
    </submittedName>
</protein>
<dbReference type="OrthoDB" id="169192at2157"/>
<dbReference type="EMBL" id="QMDX01000001">
    <property type="protein sequence ID" value="TSD16101.1"/>
    <property type="molecule type" value="Genomic_DNA"/>
</dbReference>